<evidence type="ECO:0000256" key="1">
    <source>
        <dbReference type="ARBA" id="ARBA00001917"/>
    </source>
</evidence>
<dbReference type="InParanoid" id="A0A1Q6DTT2"/>
<reference evidence="5" key="1">
    <citation type="submission" date="2016-12" db="EMBL/GenBank/DDBJ databases">
        <title>Discovery of methanogenic haloarchaea.</title>
        <authorList>
            <person name="Sorokin D.Y."/>
            <person name="Makarova K.S."/>
            <person name="Abbas B."/>
            <person name="Ferrer M."/>
            <person name="Golyshin P.N."/>
        </authorList>
    </citation>
    <scope>NUCLEOTIDE SEQUENCE [LARGE SCALE GENOMIC DNA]</scope>
    <source>
        <strain evidence="5">HMET1</strain>
    </source>
</reference>
<comment type="similarity">
    <text evidence="3">Belongs to the flavoredoxin family.</text>
</comment>
<dbReference type="GO" id="GO:0010181">
    <property type="term" value="F:FMN binding"/>
    <property type="evidence" value="ECO:0007669"/>
    <property type="project" value="InterPro"/>
</dbReference>
<dbReference type="PANTHER" id="PTHR43567:SF1">
    <property type="entry name" value="FLAVOREDOXIN"/>
    <property type="match status" value="1"/>
</dbReference>
<dbReference type="InterPro" id="IPR012349">
    <property type="entry name" value="Split_barrel_FMN-bd"/>
</dbReference>
<dbReference type="InterPro" id="IPR052174">
    <property type="entry name" value="Flavoredoxin"/>
</dbReference>
<accession>A0A1Q6DTT2</accession>
<feature type="domain" description="Flavin reductase like" evidence="4">
    <location>
        <begin position="1"/>
        <end position="124"/>
    </location>
</feature>
<comment type="cofactor">
    <cofactor evidence="1">
        <name>FMN</name>
        <dbReference type="ChEBI" id="CHEBI:58210"/>
    </cofactor>
</comment>
<dbReference type="Pfam" id="PF01613">
    <property type="entry name" value="Flavin_Reduct"/>
    <property type="match status" value="1"/>
</dbReference>
<dbReference type="PANTHER" id="PTHR43567">
    <property type="entry name" value="FLAVOREDOXIN-RELATED-RELATED"/>
    <property type="match status" value="1"/>
</dbReference>
<dbReference type="STRING" id="1903181.BTN85_0222"/>
<protein>
    <submittedName>
        <fullName evidence="5">NADH-FMN oxidoreductase RutF of DIM6/NTAB family</fullName>
    </submittedName>
</protein>
<evidence type="ECO:0000313" key="6">
    <source>
        <dbReference type="Proteomes" id="UP000185744"/>
    </source>
</evidence>
<dbReference type="EMBL" id="MSDW01000001">
    <property type="protein sequence ID" value="OKY77753.1"/>
    <property type="molecule type" value="Genomic_DNA"/>
</dbReference>
<evidence type="ECO:0000313" key="5">
    <source>
        <dbReference type="EMBL" id="OKY77753.1"/>
    </source>
</evidence>
<dbReference type="Proteomes" id="UP000185744">
    <property type="component" value="Unassembled WGS sequence"/>
</dbReference>
<evidence type="ECO:0000256" key="3">
    <source>
        <dbReference type="ARBA" id="ARBA00038054"/>
    </source>
</evidence>
<gene>
    <name evidence="5" type="ORF">BTN85_0222</name>
</gene>
<dbReference type="InterPro" id="IPR002563">
    <property type="entry name" value="Flavin_Rdtase-like_dom"/>
</dbReference>
<name>A0A1Q6DTT2_METT1</name>
<dbReference type="Gene3D" id="2.30.110.10">
    <property type="entry name" value="Electron Transport, Fmn-binding Protein, Chain A"/>
    <property type="match status" value="1"/>
</dbReference>
<keyword evidence="6" id="KW-1185">Reference proteome</keyword>
<dbReference type="SMART" id="SM00903">
    <property type="entry name" value="Flavin_Reduct"/>
    <property type="match status" value="1"/>
</dbReference>
<dbReference type="AlphaFoldDB" id="A0A1Q6DTT2"/>
<dbReference type="SUPFAM" id="SSF50475">
    <property type="entry name" value="FMN-binding split barrel"/>
    <property type="match status" value="1"/>
</dbReference>
<evidence type="ECO:0000259" key="4">
    <source>
        <dbReference type="SMART" id="SM00903"/>
    </source>
</evidence>
<keyword evidence="2" id="KW-0285">Flavoprotein</keyword>
<sequence>MTVGWSSPVSFKPPLIGVSISPERYTHEIINETGLFGVNVPTKEIAKEAYYFGTESGKNLNKFKESNLTPTKGKTGVCLVKECPAVLECEVKDAPTYGDHTFFIGEIKNAETEEDYLQENGFPDPKKGMIFWNSSGDKTDYWTFK</sequence>
<proteinExistence type="inferred from homology"/>
<organism evidence="5 6">
    <name type="scientific">Methanohalarchaeum thermophilum</name>
    <dbReference type="NCBI Taxonomy" id="1903181"/>
    <lineage>
        <taxon>Archaea</taxon>
        <taxon>Methanobacteriati</taxon>
        <taxon>Methanobacteriota</taxon>
        <taxon>Methanonatronarchaeia</taxon>
        <taxon>Methanonatronarchaeales</taxon>
        <taxon>Methanonatronarchaeaceae</taxon>
        <taxon>Candidatus Methanohalarchaeum</taxon>
    </lineage>
</organism>
<evidence type="ECO:0000256" key="2">
    <source>
        <dbReference type="ARBA" id="ARBA00022630"/>
    </source>
</evidence>
<comment type="caution">
    <text evidence="5">The sequence shown here is derived from an EMBL/GenBank/DDBJ whole genome shotgun (WGS) entry which is preliminary data.</text>
</comment>